<dbReference type="AlphaFoldDB" id="A0A381DJU8"/>
<dbReference type="Gene3D" id="3.90.1030.10">
    <property type="entry name" value="Ribosomal protein L17"/>
    <property type="match status" value="1"/>
</dbReference>
<evidence type="ECO:0000313" key="6">
    <source>
        <dbReference type="EMBL" id="SUX10974.1"/>
    </source>
</evidence>
<accession>A0A381DJU8</accession>
<evidence type="ECO:0000256" key="1">
    <source>
        <dbReference type="ARBA" id="ARBA00008777"/>
    </source>
</evidence>
<protein>
    <recommendedName>
        <fullName evidence="4">Large ribosomal subunit protein bL17</fullName>
    </recommendedName>
</protein>
<organism evidence="6 7">
    <name type="scientific">Campylobacter sputorum subsp. sputorum</name>
    <dbReference type="NCBI Taxonomy" id="32024"/>
    <lineage>
        <taxon>Bacteria</taxon>
        <taxon>Pseudomonadati</taxon>
        <taxon>Campylobacterota</taxon>
        <taxon>Epsilonproteobacteria</taxon>
        <taxon>Campylobacterales</taxon>
        <taxon>Campylobacteraceae</taxon>
        <taxon>Campylobacter</taxon>
    </lineage>
</organism>
<evidence type="ECO:0000256" key="3">
    <source>
        <dbReference type="ARBA" id="ARBA00023274"/>
    </source>
</evidence>
<dbReference type="EMBL" id="UFVD01000001">
    <property type="protein sequence ID" value="SUX10974.1"/>
    <property type="molecule type" value="Genomic_DNA"/>
</dbReference>
<evidence type="ECO:0000256" key="2">
    <source>
        <dbReference type="ARBA" id="ARBA00022980"/>
    </source>
</evidence>
<dbReference type="OrthoDB" id="9809073at2"/>
<dbReference type="Pfam" id="PF01196">
    <property type="entry name" value="Ribosomal_L17"/>
    <property type="match status" value="1"/>
</dbReference>
<dbReference type="GO" id="GO:0022625">
    <property type="term" value="C:cytosolic large ribosomal subunit"/>
    <property type="evidence" value="ECO:0007669"/>
    <property type="project" value="TreeGrafter"/>
</dbReference>
<keyword evidence="7" id="KW-1185">Reference proteome</keyword>
<comment type="similarity">
    <text evidence="1 4 5">Belongs to the bacterial ribosomal protein bL17 family.</text>
</comment>
<dbReference type="RefSeq" id="WP_089181761.1">
    <property type="nucleotide sequence ID" value="NZ_CP043427.1"/>
</dbReference>
<comment type="subunit">
    <text evidence="4">Part of the 50S ribosomal subunit. Contacts protein L32.</text>
</comment>
<dbReference type="HAMAP" id="MF_01368">
    <property type="entry name" value="Ribosomal_bL17"/>
    <property type="match status" value="1"/>
</dbReference>
<dbReference type="PANTHER" id="PTHR14413">
    <property type="entry name" value="RIBOSOMAL PROTEIN L17"/>
    <property type="match status" value="1"/>
</dbReference>
<dbReference type="GeneID" id="93089845"/>
<keyword evidence="3 4" id="KW-0687">Ribonucleoprotein</keyword>
<dbReference type="GO" id="GO:0003735">
    <property type="term" value="F:structural constituent of ribosome"/>
    <property type="evidence" value="ECO:0007669"/>
    <property type="project" value="InterPro"/>
</dbReference>
<proteinExistence type="inferred from homology"/>
<evidence type="ECO:0000256" key="4">
    <source>
        <dbReference type="HAMAP-Rule" id="MF_01368"/>
    </source>
</evidence>
<dbReference type="InterPro" id="IPR036373">
    <property type="entry name" value="Ribosomal_bL17_sf"/>
</dbReference>
<gene>
    <name evidence="4 6" type="primary">rplQ</name>
    <name evidence="6" type="ORF">NCTC12475_01187</name>
</gene>
<dbReference type="SUPFAM" id="SSF64263">
    <property type="entry name" value="Prokaryotic ribosomal protein L17"/>
    <property type="match status" value="1"/>
</dbReference>
<dbReference type="STRING" id="32024.GCA_000788295_01363"/>
<dbReference type="Proteomes" id="UP000254920">
    <property type="component" value="Unassembled WGS sequence"/>
</dbReference>
<keyword evidence="2 4" id="KW-0689">Ribosomal protein</keyword>
<evidence type="ECO:0000256" key="5">
    <source>
        <dbReference type="RuleBase" id="RU000660"/>
    </source>
</evidence>
<evidence type="ECO:0000313" key="7">
    <source>
        <dbReference type="Proteomes" id="UP000254920"/>
    </source>
</evidence>
<name>A0A381DJU8_9BACT</name>
<dbReference type="GO" id="GO:0006412">
    <property type="term" value="P:translation"/>
    <property type="evidence" value="ECO:0007669"/>
    <property type="project" value="UniProtKB-UniRule"/>
</dbReference>
<dbReference type="PANTHER" id="PTHR14413:SF16">
    <property type="entry name" value="LARGE RIBOSOMAL SUBUNIT PROTEIN BL17M"/>
    <property type="match status" value="1"/>
</dbReference>
<dbReference type="NCBIfam" id="TIGR00059">
    <property type="entry name" value="L17"/>
    <property type="match status" value="1"/>
</dbReference>
<dbReference type="InterPro" id="IPR000456">
    <property type="entry name" value="Ribosomal_bL17"/>
</dbReference>
<reference evidence="6 7" key="1">
    <citation type="submission" date="2018-06" db="EMBL/GenBank/DDBJ databases">
        <authorList>
            <consortium name="Pathogen Informatics"/>
            <person name="Doyle S."/>
        </authorList>
    </citation>
    <scope>NUCLEOTIDE SEQUENCE [LARGE SCALE GENOMIC DNA]</scope>
    <source>
        <strain evidence="6 7">NCTC12475</strain>
    </source>
</reference>
<sequence>MRHKHGYRKLGRTSSHRKATLKNLAIAIINCEKIETTLPKAMELKSYIEKMITRARKGDFNADRAVFALLQDKVATKKLVSEIAPKYVNRAGGYTRVVKTRLRRGDAAQLAYIELISE</sequence>